<dbReference type="PANTHER" id="PTHR43537">
    <property type="entry name" value="TRANSCRIPTIONAL REGULATOR, GNTR FAMILY"/>
    <property type="match status" value="1"/>
</dbReference>
<dbReference type="PANTHER" id="PTHR43537:SF20">
    <property type="entry name" value="HTH-TYPE TRANSCRIPTIONAL REPRESSOR GLAR"/>
    <property type="match status" value="1"/>
</dbReference>
<evidence type="ECO:0000256" key="1">
    <source>
        <dbReference type="ARBA" id="ARBA00023015"/>
    </source>
</evidence>
<gene>
    <name evidence="5" type="ORF">ABIE13_003474</name>
</gene>
<accession>A0ABV2QBR2</accession>
<name>A0ABV2QBR2_9BURK</name>
<dbReference type="InterPro" id="IPR000524">
    <property type="entry name" value="Tscrpt_reg_HTH_GntR"/>
</dbReference>
<dbReference type="InterPro" id="IPR008920">
    <property type="entry name" value="TF_FadR/GntR_C"/>
</dbReference>
<proteinExistence type="predicted"/>
<keyword evidence="3" id="KW-0804">Transcription</keyword>
<dbReference type="RefSeq" id="WP_354445520.1">
    <property type="nucleotide sequence ID" value="NZ_JBEPSH010000006.1"/>
</dbReference>
<keyword evidence="1" id="KW-0805">Transcription regulation</keyword>
<evidence type="ECO:0000313" key="6">
    <source>
        <dbReference type="Proteomes" id="UP001549320"/>
    </source>
</evidence>
<evidence type="ECO:0000256" key="3">
    <source>
        <dbReference type="ARBA" id="ARBA00023163"/>
    </source>
</evidence>
<dbReference type="InterPro" id="IPR036388">
    <property type="entry name" value="WH-like_DNA-bd_sf"/>
</dbReference>
<organism evidence="5 6">
    <name type="scientific">Ottowia thiooxydans</name>
    <dbReference type="NCBI Taxonomy" id="219182"/>
    <lineage>
        <taxon>Bacteria</taxon>
        <taxon>Pseudomonadati</taxon>
        <taxon>Pseudomonadota</taxon>
        <taxon>Betaproteobacteria</taxon>
        <taxon>Burkholderiales</taxon>
        <taxon>Comamonadaceae</taxon>
        <taxon>Ottowia</taxon>
    </lineage>
</organism>
<keyword evidence="6" id="KW-1185">Reference proteome</keyword>
<dbReference type="Pfam" id="PF00392">
    <property type="entry name" value="GntR"/>
    <property type="match status" value="1"/>
</dbReference>
<dbReference type="InterPro" id="IPR036390">
    <property type="entry name" value="WH_DNA-bd_sf"/>
</dbReference>
<dbReference type="SMART" id="SM00895">
    <property type="entry name" value="FCD"/>
    <property type="match status" value="1"/>
</dbReference>
<dbReference type="EMBL" id="JBEPSH010000006">
    <property type="protein sequence ID" value="MET4578358.1"/>
    <property type="molecule type" value="Genomic_DNA"/>
</dbReference>
<dbReference type="PROSITE" id="PS50949">
    <property type="entry name" value="HTH_GNTR"/>
    <property type="match status" value="1"/>
</dbReference>
<evidence type="ECO:0000259" key="4">
    <source>
        <dbReference type="PROSITE" id="PS50949"/>
    </source>
</evidence>
<sequence length="225" mass="25401">MQESPAVTNRTTDFAQALRVEILSGNRLPGERVQLEGLRQDYGVSLSPIREGLSRLVAEGLLIPSGQRGYRVAPVTVDEFLDIKAQRIQLEQRALGESIRLGGEDWEVALMTAFQRLKNFEAKRWQAHEISAWEERHHVFHRTLISACGSPILMRFCELLHGMSDRYRRVLMKTSEPDRNVIQEHQALFDAALARNAPLAAEVLGAHIERTGASVLRMMQALADH</sequence>
<dbReference type="InterPro" id="IPR011711">
    <property type="entry name" value="GntR_C"/>
</dbReference>
<feature type="domain" description="HTH gntR-type" evidence="4">
    <location>
        <begin position="8"/>
        <end position="75"/>
    </location>
</feature>
<dbReference type="Gene3D" id="1.20.120.530">
    <property type="entry name" value="GntR ligand-binding domain-like"/>
    <property type="match status" value="1"/>
</dbReference>
<reference evidence="5 6" key="1">
    <citation type="submission" date="2024-06" db="EMBL/GenBank/DDBJ databases">
        <title>Sorghum-associated microbial communities from plants grown in Nebraska, USA.</title>
        <authorList>
            <person name="Schachtman D."/>
        </authorList>
    </citation>
    <scope>NUCLEOTIDE SEQUENCE [LARGE SCALE GENOMIC DNA]</scope>
    <source>
        <strain evidence="5 6">2709</strain>
    </source>
</reference>
<protein>
    <submittedName>
        <fullName evidence="5">GntR family carbon starvation induced transcriptional regulator</fullName>
    </submittedName>
</protein>
<dbReference type="Proteomes" id="UP001549320">
    <property type="component" value="Unassembled WGS sequence"/>
</dbReference>
<dbReference type="SUPFAM" id="SSF46785">
    <property type="entry name" value="Winged helix' DNA-binding domain"/>
    <property type="match status" value="1"/>
</dbReference>
<dbReference type="SUPFAM" id="SSF48008">
    <property type="entry name" value="GntR ligand-binding domain-like"/>
    <property type="match status" value="1"/>
</dbReference>
<keyword evidence="2" id="KW-0238">DNA-binding</keyword>
<dbReference type="Gene3D" id="1.10.10.10">
    <property type="entry name" value="Winged helix-like DNA-binding domain superfamily/Winged helix DNA-binding domain"/>
    <property type="match status" value="1"/>
</dbReference>
<evidence type="ECO:0000313" key="5">
    <source>
        <dbReference type="EMBL" id="MET4578358.1"/>
    </source>
</evidence>
<evidence type="ECO:0000256" key="2">
    <source>
        <dbReference type="ARBA" id="ARBA00023125"/>
    </source>
</evidence>
<comment type="caution">
    <text evidence="5">The sequence shown here is derived from an EMBL/GenBank/DDBJ whole genome shotgun (WGS) entry which is preliminary data.</text>
</comment>
<dbReference type="SMART" id="SM00345">
    <property type="entry name" value="HTH_GNTR"/>
    <property type="match status" value="1"/>
</dbReference>
<dbReference type="Pfam" id="PF07729">
    <property type="entry name" value="FCD"/>
    <property type="match status" value="1"/>
</dbReference>